<feature type="signal peptide" evidence="2">
    <location>
        <begin position="1"/>
        <end position="21"/>
    </location>
</feature>
<dbReference type="AlphaFoldDB" id="A0A2S0NB10"/>
<reference evidence="3 4" key="1">
    <citation type="submission" date="2018-03" db="EMBL/GenBank/DDBJ databases">
        <title>Genome sequencing of Phreatobacter sp.</title>
        <authorList>
            <person name="Kim S.-J."/>
            <person name="Heo J."/>
            <person name="Kwon S.-W."/>
        </authorList>
    </citation>
    <scope>NUCLEOTIDE SEQUENCE [LARGE SCALE GENOMIC DNA]</scope>
    <source>
        <strain evidence="3 4">S-12</strain>
    </source>
</reference>
<dbReference type="OrthoDB" id="8001261at2"/>
<proteinExistence type="predicted"/>
<name>A0A2S0NB10_9HYPH</name>
<gene>
    <name evidence="3" type="ORF">C6569_09860</name>
</gene>
<dbReference type="KEGG" id="phr:C6569_09860"/>
<evidence type="ECO:0000256" key="1">
    <source>
        <dbReference type="SAM" id="MobiDB-lite"/>
    </source>
</evidence>
<organism evidence="3 4">
    <name type="scientific">Phreatobacter cathodiphilus</name>
    <dbReference type="NCBI Taxonomy" id="1868589"/>
    <lineage>
        <taxon>Bacteria</taxon>
        <taxon>Pseudomonadati</taxon>
        <taxon>Pseudomonadota</taxon>
        <taxon>Alphaproteobacteria</taxon>
        <taxon>Hyphomicrobiales</taxon>
        <taxon>Phreatobacteraceae</taxon>
        <taxon>Phreatobacter</taxon>
    </lineage>
</organism>
<keyword evidence="4" id="KW-1185">Reference proteome</keyword>
<evidence type="ECO:0000313" key="4">
    <source>
        <dbReference type="Proteomes" id="UP000237889"/>
    </source>
</evidence>
<keyword evidence="2" id="KW-0732">Signal</keyword>
<dbReference type="RefSeq" id="WP_106748679.1">
    <property type="nucleotide sequence ID" value="NZ_CP027668.1"/>
</dbReference>
<sequence>MRLHWLAALAALVLTADIAAAQTATTGRSRSSATETTTTPPASTTTRRPRSAAQLRNDQIMRDCGAEWRRDKTRLQAAGKTWRSFLPECRARRRS</sequence>
<protein>
    <submittedName>
        <fullName evidence="3">Uncharacterized protein</fullName>
    </submittedName>
</protein>
<feature type="chain" id="PRO_5015577583" evidence="2">
    <location>
        <begin position="22"/>
        <end position="95"/>
    </location>
</feature>
<accession>A0A2S0NB10</accession>
<evidence type="ECO:0000313" key="3">
    <source>
        <dbReference type="EMBL" id="AVO45338.1"/>
    </source>
</evidence>
<dbReference type="Proteomes" id="UP000237889">
    <property type="component" value="Chromosome"/>
</dbReference>
<feature type="compositionally biased region" description="Low complexity" evidence="1">
    <location>
        <begin position="23"/>
        <end position="46"/>
    </location>
</feature>
<feature type="region of interest" description="Disordered" evidence="1">
    <location>
        <begin position="23"/>
        <end position="58"/>
    </location>
</feature>
<dbReference type="EMBL" id="CP027668">
    <property type="protein sequence ID" value="AVO45338.1"/>
    <property type="molecule type" value="Genomic_DNA"/>
</dbReference>
<evidence type="ECO:0000256" key="2">
    <source>
        <dbReference type="SAM" id="SignalP"/>
    </source>
</evidence>